<keyword evidence="2" id="KW-1185">Reference proteome</keyword>
<protein>
    <submittedName>
        <fullName evidence="1">Uncharacterized protein</fullName>
    </submittedName>
</protein>
<evidence type="ECO:0000313" key="1">
    <source>
        <dbReference type="EMBL" id="GGN10814.1"/>
    </source>
</evidence>
<name>A0ABQ2ILW8_9MICO</name>
<proteinExistence type="predicted"/>
<reference evidence="2" key="1">
    <citation type="journal article" date="2019" name="Int. J. Syst. Evol. Microbiol.">
        <title>The Global Catalogue of Microorganisms (GCM) 10K type strain sequencing project: providing services to taxonomists for standard genome sequencing and annotation.</title>
        <authorList>
            <consortium name="The Broad Institute Genomics Platform"/>
            <consortium name="The Broad Institute Genome Sequencing Center for Infectious Disease"/>
            <person name="Wu L."/>
            <person name="Ma J."/>
        </authorList>
    </citation>
    <scope>NUCLEOTIDE SEQUENCE [LARGE SCALE GENOMIC DNA]</scope>
    <source>
        <strain evidence="2">JCM 1365</strain>
    </source>
</reference>
<dbReference type="Proteomes" id="UP000623461">
    <property type="component" value="Unassembled WGS sequence"/>
</dbReference>
<sequence>MRDMTLLGLGSWVSWVQHATPTRYAAGPVVRDDRACDVGLGQLLLPRPMSQPMTTPIAAAAA</sequence>
<organism evidence="1 2">
    <name type="scientific">Terrabacter tumescens</name>
    <dbReference type="NCBI Taxonomy" id="60443"/>
    <lineage>
        <taxon>Bacteria</taxon>
        <taxon>Bacillati</taxon>
        <taxon>Actinomycetota</taxon>
        <taxon>Actinomycetes</taxon>
        <taxon>Micrococcales</taxon>
        <taxon>Intrasporangiaceae</taxon>
        <taxon>Terrabacter</taxon>
    </lineage>
</organism>
<evidence type="ECO:0000313" key="2">
    <source>
        <dbReference type="Proteomes" id="UP000623461"/>
    </source>
</evidence>
<comment type="caution">
    <text evidence="1">The sequence shown here is derived from an EMBL/GenBank/DDBJ whole genome shotgun (WGS) entry which is preliminary data.</text>
</comment>
<accession>A0ABQ2ILW8</accession>
<dbReference type="EMBL" id="BMNZ01000016">
    <property type="protein sequence ID" value="GGN10814.1"/>
    <property type="molecule type" value="Genomic_DNA"/>
</dbReference>
<gene>
    <name evidence="1" type="ORF">GCM10009721_43530</name>
</gene>